<comment type="caution">
    <text evidence="1">The sequence shown here is derived from an EMBL/GenBank/DDBJ whole genome shotgun (WGS) entry which is preliminary data.</text>
</comment>
<dbReference type="EMBL" id="JAPZVQ010000002">
    <property type="protein sequence ID" value="MDA1384410.1"/>
    <property type="molecule type" value="Genomic_DNA"/>
</dbReference>
<reference evidence="1" key="1">
    <citation type="submission" date="2022-12" db="EMBL/GenBank/DDBJ databases">
        <title>Gycomyces niveus sp.nov., a novel actinomycete isolated from soil in Shouguang.</title>
        <authorList>
            <person name="Yang X."/>
        </authorList>
    </citation>
    <scope>NUCLEOTIDE SEQUENCE</scope>
    <source>
        <strain evidence="1">DSM 44724</strain>
    </source>
</reference>
<evidence type="ECO:0000313" key="4">
    <source>
        <dbReference type="Proteomes" id="UP001183604"/>
    </source>
</evidence>
<dbReference type="Proteomes" id="UP001145799">
    <property type="component" value="Unassembled WGS sequence"/>
</dbReference>
<dbReference type="RefSeq" id="WP_270120858.1">
    <property type="nucleotide sequence ID" value="NZ_BAAAOM010000007.1"/>
</dbReference>
<name>A0A9X3PHZ0_9ACTN</name>
<reference evidence="2 4" key="2">
    <citation type="submission" date="2023-07" db="EMBL/GenBank/DDBJ databases">
        <title>Sequencing the genomes of 1000 actinobacteria strains.</title>
        <authorList>
            <person name="Klenk H.-P."/>
        </authorList>
    </citation>
    <scope>NUCLEOTIDE SEQUENCE [LARGE SCALE GENOMIC DNA]</scope>
    <source>
        <strain evidence="2 4">DSM 44724</strain>
    </source>
</reference>
<accession>A0A9X3PHZ0</accession>
<dbReference type="AlphaFoldDB" id="A0A9X3PHZ0"/>
<dbReference type="EMBL" id="JAVDYD010000001">
    <property type="protein sequence ID" value="MDR7338049.1"/>
    <property type="molecule type" value="Genomic_DNA"/>
</dbReference>
<evidence type="ECO:0000313" key="2">
    <source>
        <dbReference type="EMBL" id="MDR7338049.1"/>
    </source>
</evidence>
<evidence type="ECO:0000313" key="3">
    <source>
        <dbReference type="Proteomes" id="UP001145799"/>
    </source>
</evidence>
<keyword evidence="4" id="KW-1185">Reference proteome</keyword>
<dbReference type="Proteomes" id="UP001183604">
    <property type="component" value="Unassembled WGS sequence"/>
</dbReference>
<gene>
    <name evidence="2" type="ORF">J2S69_001768</name>
    <name evidence="1" type="ORF">O2L01_05400</name>
</gene>
<proteinExistence type="predicted"/>
<sequence length="428" mass="48871">MSARRWAAGLGGATVLALTAGCGMLGIGGGEDDRSAEERLVAMLNESNRIEADLTSAEYRIVQNCLEEQGFTVHEPWSFQEWEAEEQETLSWGYPHEEFLIDADEAKEYGYGAWADSAEAQENGEAEDYWAAQEEKWEEEEGGDDYVEPDTTDWDALTPDEQYDWYLAYQGEEYVESSYGTREEYTSSMSEEELTEEEAIALEEAAEEEEVVEDEGEISVEDEDDWVDPKPGGCQLEMIEALYGEPRMVEDTWEDEGGGSYTYWEYRPENPAYAGESEEDSMYGKIEDDYTEAMLDMQGKYLDCITERGYSGFTFTEYNSLPVREYLTEIYYDGVPEDERMVSYGDSDTEIPPLPEDMPEDYEAKKAYEIQMAVDFNECGDELGYVDASEKAYDEANVKAYEAIEEDVYAWQQDMKDALTKAQEMLDQ</sequence>
<organism evidence="1 3">
    <name type="scientific">Glycomyces lechevalierae</name>
    <dbReference type="NCBI Taxonomy" id="256034"/>
    <lineage>
        <taxon>Bacteria</taxon>
        <taxon>Bacillati</taxon>
        <taxon>Actinomycetota</taxon>
        <taxon>Actinomycetes</taxon>
        <taxon>Glycomycetales</taxon>
        <taxon>Glycomycetaceae</taxon>
        <taxon>Glycomyces</taxon>
    </lineage>
</organism>
<protein>
    <submittedName>
        <fullName evidence="1">Uncharacterized protein</fullName>
    </submittedName>
</protein>
<evidence type="ECO:0000313" key="1">
    <source>
        <dbReference type="EMBL" id="MDA1384410.1"/>
    </source>
</evidence>
<dbReference type="PROSITE" id="PS51257">
    <property type="entry name" value="PROKAR_LIPOPROTEIN"/>
    <property type="match status" value="1"/>
</dbReference>